<gene>
    <name evidence="1" type="ORF">Ami3637_14705</name>
</gene>
<dbReference type="RefSeq" id="WP_162363225.1">
    <property type="nucleotide sequence ID" value="NZ_CP047591.1"/>
</dbReference>
<protein>
    <submittedName>
        <fullName evidence="1">Uncharacterized protein</fullName>
    </submittedName>
</protein>
<evidence type="ECO:0000313" key="2">
    <source>
        <dbReference type="Proteomes" id="UP000463883"/>
    </source>
</evidence>
<dbReference type="AlphaFoldDB" id="A0A6P1MFJ0"/>
<organism evidence="1 2">
    <name type="scientific">Aminipila terrae</name>
    <dbReference type="NCBI Taxonomy" id="2697030"/>
    <lineage>
        <taxon>Bacteria</taxon>
        <taxon>Bacillati</taxon>
        <taxon>Bacillota</taxon>
        <taxon>Clostridia</taxon>
        <taxon>Peptostreptococcales</taxon>
        <taxon>Anaerovoracaceae</taxon>
        <taxon>Aminipila</taxon>
    </lineage>
</organism>
<proteinExistence type="predicted"/>
<keyword evidence="2" id="KW-1185">Reference proteome</keyword>
<evidence type="ECO:0000313" key="1">
    <source>
        <dbReference type="EMBL" id="QHI73460.1"/>
    </source>
</evidence>
<accession>A0A6P1MFJ0</accession>
<dbReference type="Proteomes" id="UP000463883">
    <property type="component" value="Chromosome"/>
</dbReference>
<sequence>MKLTLIEEQFNKIFDFEALLEQSKKYIEKALQNSESNFLSDEANIDDDLLKEIRIEYNKTSIFINNAERMPYFRLEFYLHKSASVRPMYIYEIEFNCEGQFADEYFLEY</sequence>
<name>A0A6P1MFJ0_9FIRM</name>
<dbReference type="EMBL" id="CP047591">
    <property type="protein sequence ID" value="QHI73460.1"/>
    <property type="molecule type" value="Genomic_DNA"/>
</dbReference>
<reference evidence="1 2" key="1">
    <citation type="submission" date="2020-01" db="EMBL/GenBank/DDBJ databases">
        <title>Genomic analysis of Aminipila sp. CBA3637.</title>
        <authorList>
            <person name="Kim Y.B."/>
            <person name="Roh S.W."/>
        </authorList>
    </citation>
    <scope>NUCLEOTIDE SEQUENCE [LARGE SCALE GENOMIC DNA]</scope>
    <source>
        <strain evidence="1 2">CBA3637</strain>
    </source>
</reference>
<dbReference type="KEGG" id="amic:Ami3637_14705"/>